<feature type="chain" id="PRO_5004834989" description="Peptidase A1 domain-containing protein" evidence="1">
    <location>
        <begin position="17"/>
        <end position="416"/>
    </location>
</feature>
<dbReference type="Pfam" id="PF00026">
    <property type="entry name" value="Asp"/>
    <property type="match status" value="1"/>
</dbReference>
<dbReference type="HOGENOM" id="CLU_636268_0_0_1"/>
<feature type="signal peptide" evidence="1">
    <location>
        <begin position="1"/>
        <end position="16"/>
    </location>
</feature>
<dbReference type="EMBL" id="KI912118">
    <property type="protein sequence ID" value="ETS75531.1"/>
    <property type="molecule type" value="Genomic_DNA"/>
</dbReference>
<dbReference type="InParanoid" id="W3WRT3"/>
<dbReference type="RefSeq" id="XP_007839247.1">
    <property type="nucleotide sequence ID" value="XM_007841056.1"/>
</dbReference>
<keyword evidence="4" id="KW-1185">Reference proteome</keyword>
<evidence type="ECO:0000313" key="3">
    <source>
        <dbReference type="EMBL" id="ETS75531.1"/>
    </source>
</evidence>
<protein>
    <recommendedName>
        <fullName evidence="2">Peptidase A1 domain-containing protein</fullName>
    </recommendedName>
</protein>
<keyword evidence="1" id="KW-0732">Signal</keyword>
<organism evidence="3 4">
    <name type="scientific">Pestalotiopsis fici (strain W106-1 / CGMCC3.15140)</name>
    <dbReference type="NCBI Taxonomy" id="1229662"/>
    <lineage>
        <taxon>Eukaryota</taxon>
        <taxon>Fungi</taxon>
        <taxon>Dikarya</taxon>
        <taxon>Ascomycota</taxon>
        <taxon>Pezizomycotina</taxon>
        <taxon>Sordariomycetes</taxon>
        <taxon>Xylariomycetidae</taxon>
        <taxon>Amphisphaeriales</taxon>
        <taxon>Sporocadaceae</taxon>
        <taxon>Pestalotiopsis</taxon>
    </lineage>
</organism>
<gene>
    <name evidence="3" type="ORF">PFICI_12475</name>
</gene>
<proteinExistence type="predicted"/>
<dbReference type="Gene3D" id="2.40.70.10">
    <property type="entry name" value="Acid Proteases"/>
    <property type="match status" value="2"/>
</dbReference>
<dbReference type="GeneID" id="19277488"/>
<sequence length="416" mass="43667">MKSHHLLSAAVVSAVAQTVPTVHIPLNLYFGANHKVSTNVYNPSTNTTIEVVYDQGSENFFLFGPDSIDNWGSSGLGGQGPCNVSVPAGWYFDYPASDTATAPVNHSAFYAYGGLDKIYTGSVTVNDTFGFSNVAGADTAAVDDVRVQIVDFLVQRINDPTCSGTPLYDLGILGVSPYYNNASSRVTAGPHVRQDLLERGVIGAAVQSMWFDEAPEDVYGTYTGGGLFGGIDTSKYAGDLVAVETLQPAGSVGYFTAVPVVTINNVTYTQPDSAEYCQLDSGTHDDTIPVAYQEDDLFYNTSGIVISPRGYTAWPGECDTIPANATVGLTFPGAAEGTSVTIDVPIKSYVRVDYSQYDPGYCILSVSTSGCLLGAPFATASFFAADDEAGVIALAKGGVSKPGEGVDESAVVARIP</sequence>
<dbReference type="OrthoDB" id="771136at2759"/>
<dbReference type="SUPFAM" id="SSF50630">
    <property type="entry name" value="Acid proteases"/>
    <property type="match status" value="1"/>
</dbReference>
<dbReference type="InterPro" id="IPR021109">
    <property type="entry name" value="Peptidase_aspartic_dom_sf"/>
</dbReference>
<dbReference type="OMA" id="CESIPRT"/>
<dbReference type="eggNOG" id="ENOG502SM62">
    <property type="taxonomic scope" value="Eukaryota"/>
</dbReference>
<accession>W3WRT3</accession>
<evidence type="ECO:0000259" key="2">
    <source>
        <dbReference type="PROSITE" id="PS51767"/>
    </source>
</evidence>
<feature type="domain" description="Peptidase A1" evidence="2">
    <location>
        <begin position="36"/>
        <end position="395"/>
    </location>
</feature>
<reference evidence="4" key="1">
    <citation type="journal article" date="2015" name="BMC Genomics">
        <title>Genomic and transcriptomic analysis of the endophytic fungus Pestalotiopsis fici reveals its lifestyle and high potential for synthesis of natural products.</title>
        <authorList>
            <person name="Wang X."/>
            <person name="Zhang X."/>
            <person name="Liu L."/>
            <person name="Xiang M."/>
            <person name="Wang W."/>
            <person name="Sun X."/>
            <person name="Che Y."/>
            <person name="Guo L."/>
            <person name="Liu G."/>
            <person name="Guo L."/>
            <person name="Wang C."/>
            <person name="Yin W.B."/>
            <person name="Stadler M."/>
            <person name="Zhang X."/>
            <person name="Liu X."/>
        </authorList>
    </citation>
    <scope>NUCLEOTIDE SEQUENCE [LARGE SCALE GENOMIC DNA]</scope>
    <source>
        <strain evidence="4">W106-1 / CGMCC3.15140</strain>
    </source>
</reference>
<evidence type="ECO:0000313" key="4">
    <source>
        <dbReference type="Proteomes" id="UP000030651"/>
    </source>
</evidence>
<evidence type="ECO:0000256" key="1">
    <source>
        <dbReference type="SAM" id="SignalP"/>
    </source>
</evidence>
<dbReference type="Proteomes" id="UP000030651">
    <property type="component" value="Unassembled WGS sequence"/>
</dbReference>
<dbReference type="KEGG" id="pfy:PFICI_12475"/>
<dbReference type="PROSITE" id="PS51767">
    <property type="entry name" value="PEPTIDASE_A1"/>
    <property type="match status" value="1"/>
</dbReference>
<dbReference type="AlphaFoldDB" id="W3WRT3"/>
<name>W3WRT3_PESFW</name>
<dbReference type="InterPro" id="IPR033121">
    <property type="entry name" value="PEPTIDASE_A1"/>
</dbReference>